<evidence type="ECO:0000313" key="2">
    <source>
        <dbReference type="Proteomes" id="UP000287756"/>
    </source>
</evidence>
<geneLocation type="plasmid" evidence="2">
    <name>pldw-31</name>
</geneLocation>
<reference evidence="1 2" key="1">
    <citation type="submission" date="2018-01" db="EMBL/GenBank/DDBJ databases">
        <title>The whole genome sequencing and assembly of Halobacillus litoralis ERB031 strain.</title>
        <authorList>
            <person name="Lee S.-J."/>
            <person name="Park M.-K."/>
            <person name="Kim J.-Y."/>
            <person name="Lee Y.-J."/>
            <person name="Yi H."/>
            <person name="Bahn Y.-S."/>
            <person name="Kim J.F."/>
            <person name="Lee D.-W."/>
        </authorList>
    </citation>
    <scope>NUCLEOTIDE SEQUENCE [LARGE SCALE GENOMIC DNA]</scope>
    <source>
        <strain evidence="1 2">ERB 031</strain>
        <plasmid evidence="2">pldw-31</plasmid>
    </source>
</reference>
<name>A0A410MJ93_9BACI</name>
<protein>
    <submittedName>
        <fullName evidence="1">Uncharacterized protein</fullName>
    </submittedName>
</protein>
<organism evidence="1 2">
    <name type="scientific">Halobacillus litoralis</name>
    <dbReference type="NCBI Taxonomy" id="45668"/>
    <lineage>
        <taxon>Bacteria</taxon>
        <taxon>Bacillati</taxon>
        <taxon>Bacillota</taxon>
        <taxon>Bacilli</taxon>
        <taxon>Bacillales</taxon>
        <taxon>Bacillaceae</taxon>
        <taxon>Halobacillus</taxon>
    </lineage>
</organism>
<accession>A0A410MJ93</accession>
<dbReference type="AlphaFoldDB" id="A0A410MJ93"/>
<dbReference type="KEGG" id="hli:HLI_21130"/>
<dbReference type="EMBL" id="CP026119">
    <property type="protein sequence ID" value="QAS54763.1"/>
    <property type="molecule type" value="Genomic_DNA"/>
</dbReference>
<sequence>MIITELRKGQGNNPEKLKGFTNEEIVLSWMTEQFIDPYNPEEANAFDDFHIKAMDNLDEQEQLEIVRHIFNDCPQLLVTSKHKITKYKGEEVNFIGYSTNSIVQLAHETSILSLLEDVGLKDKYLQEDEKHTYLGCVLTWLLSFQGHGLSDFELCNVFGGSGFFNLDMLNLTQHNTEKVTPIMRIVHERDYDSLTYLISVVNNYKSGFVTVEEVESYLGIQLATGA</sequence>
<dbReference type="Proteomes" id="UP000287756">
    <property type="component" value="Plasmid pLDW-31"/>
</dbReference>
<gene>
    <name evidence="1" type="ORF">HLI_21130</name>
</gene>
<proteinExistence type="predicted"/>
<keyword evidence="1" id="KW-0614">Plasmid</keyword>
<evidence type="ECO:0000313" key="1">
    <source>
        <dbReference type="EMBL" id="QAS54763.1"/>
    </source>
</evidence>
<dbReference type="RefSeq" id="WP_128526992.1">
    <property type="nucleotide sequence ID" value="NZ_CP026119.1"/>
</dbReference>